<proteinExistence type="predicted"/>
<dbReference type="Proteomes" id="UP000738359">
    <property type="component" value="Unassembled WGS sequence"/>
</dbReference>
<evidence type="ECO:0000313" key="2">
    <source>
        <dbReference type="EMBL" id="KAF9960761.1"/>
    </source>
</evidence>
<sequence>MRNVLLVSFILAIGASALGPDIIDDGRNGWIIPRDTTLYPCTLNSRWCEDAGHGKCMRHELAKQIRACGSGNGDKACAGFCSGSDRGRGYIYGDYPDWWTR</sequence>
<organism evidence="2 3">
    <name type="scientific">Mortierella alpina</name>
    <name type="common">Oleaginous fungus</name>
    <name type="synonym">Mortierella renispora</name>
    <dbReference type="NCBI Taxonomy" id="64518"/>
    <lineage>
        <taxon>Eukaryota</taxon>
        <taxon>Fungi</taxon>
        <taxon>Fungi incertae sedis</taxon>
        <taxon>Mucoromycota</taxon>
        <taxon>Mortierellomycotina</taxon>
        <taxon>Mortierellomycetes</taxon>
        <taxon>Mortierellales</taxon>
        <taxon>Mortierellaceae</taxon>
        <taxon>Mortierella</taxon>
    </lineage>
</organism>
<name>A0A9P6J3F1_MORAP</name>
<feature type="chain" id="PRO_5040236183" evidence="1">
    <location>
        <begin position="18"/>
        <end position="101"/>
    </location>
</feature>
<accession>A0A9P6J3F1</accession>
<evidence type="ECO:0000313" key="3">
    <source>
        <dbReference type="Proteomes" id="UP000738359"/>
    </source>
</evidence>
<dbReference type="OrthoDB" id="10341827at2759"/>
<keyword evidence="1" id="KW-0732">Signal</keyword>
<dbReference type="EMBL" id="JAAAHY010000612">
    <property type="protein sequence ID" value="KAF9960761.1"/>
    <property type="molecule type" value="Genomic_DNA"/>
</dbReference>
<feature type="signal peptide" evidence="1">
    <location>
        <begin position="1"/>
        <end position="17"/>
    </location>
</feature>
<protein>
    <submittedName>
        <fullName evidence="2">Uncharacterized protein</fullName>
    </submittedName>
</protein>
<dbReference type="AlphaFoldDB" id="A0A9P6J3F1"/>
<gene>
    <name evidence="2" type="ORF">BGZ70_008493</name>
</gene>
<reference evidence="2" key="1">
    <citation type="journal article" date="2020" name="Fungal Divers.">
        <title>Resolving the Mortierellaceae phylogeny through synthesis of multi-gene phylogenetics and phylogenomics.</title>
        <authorList>
            <person name="Vandepol N."/>
            <person name="Liber J."/>
            <person name="Desiro A."/>
            <person name="Na H."/>
            <person name="Kennedy M."/>
            <person name="Barry K."/>
            <person name="Grigoriev I.V."/>
            <person name="Miller A.N."/>
            <person name="O'Donnell K."/>
            <person name="Stajich J.E."/>
            <person name="Bonito G."/>
        </authorList>
    </citation>
    <scope>NUCLEOTIDE SEQUENCE</scope>
    <source>
        <strain evidence="2">CK1249</strain>
    </source>
</reference>
<comment type="caution">
    <text evidence="2">The sequence shown here is derived from an EMBL/GenBank/DDBJ whole genome shotgun (WGS) entry which is preliminary data.</text>
</comment>
<evidence type="ECO:0000256" key="1">
    <source>
        <dbReference type="SAM" id="SignalP"/>
    </source>
</evidence>
<keyword evidence="3" id="KW-1185">Reference proteome</keyword>